<organism evidence="8 9">
    <name type="scientific">Enterovibrio norvegicus</name>
    <dbReference type="NCBI Taxonomy" id="188144"/>
    <lineage>
        <taxon>Bacteria</taxon>
        <taxon>Pseudomonadati</taxon>
        <taxon>Pseudomonadota</taxon>
        <taxon>Gammaproteobacteria</taxon>
        <taxon>Vibrionales</taxon>
        <taxon>Vibrionaceae</taxon>
        <taxon>Enterovibrio</taxon>
    </lineage>
</organism>
<proteinExistence type="inferred from homology"/>
<dbReference type="InterPro" id="IPR007267">
    <property type="entry name" value="GtrA_DPMS_TM"/>
</dbReference>
<feature type="domain" description="GtrA/DPMS transmembrane" evidence="7">
    <location>
        <begin position="6"/>
        <end position="114"/>
    </location>
</feature>
<protein>
    <recommendedName>
        <fullName evidence="7">GtrA/DPMS transmembrane domain-containing protein</fullName>
    </recommendedName>
</protein>
<dbReference type="Pfam" id="PF04138">
    <property type="entry name" value="GtrA_DPMS_TM"/>
    <property type="match status" value="1"/>
</dbReference>
<comment type="subcellular location">
    <subcellularLocation>
        <location evidence="1">Membrane</location>
        <topology evidence="1">Multi-pass membrane protein</topology>
    </subcellularLocation>
</comment>
<evidence type="ECO:0000259" key="7">
    <source>
        <dbReference type="Pfam" id="PF04138"/>
    </source>
</evidence>
<evidence type="ECO:0000313" key="8">
    <source>
        <dbReference type="EMBL" id="PMN90594.1"/>
    </source>
</evidence>
<keyword evidence="4 6" id="KW-1133">Transmembrane helix</keyword>
<keyword evidence="5 6" id="KW-0472">Membrane</keyword>
<dbReference type="PANTHER" id="PTHR38459:SF1">
    <property type="entry name" value="PROPHAGE BACTOPRENOL-LINKED GLUCOSE TRANSLOCASE HOMOLOG"/>
    <property type="match status" value="1"/>
</dbReference>
<comment type="caution">
    <text evidence="8">The sequence shown here is derived from an EMBL/GenBank/DDBJ whole genome shotgun (WGS) entry which is preliminary data.</text>
</comment>
<feature type="transmembrane region" description="Helical" evidence="6">
    <location>
        <begin position="7"/>
        <end position="25"/>
    </location>
</feature>
<keyword evidence="3 6" id="KW-0812">Transmembrane</keyword>
<reference evidence="9" key="1">
    <citation type="submission" date="2016-07" db="EMBL/GenBank/DDBJ databases">
        <title>Nontailed viruses are major unrecognized killers of bacteria in the ocean.</title>
        <authorList>
            <person name="Kauffman K."/>
            <person name="Hussain F."/>
            <person name="Yang J."/>
            <person name="Arevalo P."/>
            <person name="Brown J."/>
            <person name="Cutler M."/>
            <person name="Kelly L."/>
            <person name="Polz M.F."/>
        </authorList>
    </citation>
    <scope>NUCLEOTIDE SEQUENCE [LARGE SCALE GENOMIC DNA]</scope>
    <source>
        <strain evidence="9">10N.261.45.A10</strain>
    </source>
</reference>
<dbReference type="AlphaFoldDB" id="A0A2N7L8Q2"/>
<evidence type="ECO:0000256" key="4">
    <source>
        <dbReference type="ARBA" id="ARBA00022989"/>
    </source>
</evidence>
<feature type="transmembrane region" description="Helical" evidence="6">
    <location>
        <begin position="31"/>
        <end position="49"/>
    </location>
</feature>
<dbReference type="EMBL" id="MDAL01000028">
    <property type="protein sequence ID" value="PMN90594.1"/>
    <property type="molecule type" value="Genomic_DNA"/>
</dbReference>
<evidence type="ECO:0000256" key="6">
    <source>
        <dbReference type="SAM" id="Phobius"/>
    </source>
</evidence>
<dbReference type="GO" id="GO:0000271">
    <property type="term" value="P:polysaccharide biosynthetic process"/>
    <property type="evidence" value="ECO:0007669"/>
    <property type="project" value="InterPro"/>
</dbReference>
<dbReference type="GO" id="GO:0005886">
    <property type="term" value="C:plasma membrane"/>
    <property type="evidence" value="ECO:0007669"/>
    <property type="project" value="TreeGrafter"/>
</dbReference>
<dbReference type="RefSeq" id="WP_102391332.1">
    <property type="nucleotide sequence ID" value="NZ_JBFRLP010000051.1"/>
</dbReference>
<comment type="similarity">
    <text evidence="2">Belongs to the GtrA family.</text>
</comment>
<evidence type="ECO:0000256" key="2">
    <source>
        <dbReference type="ARBA" id="ARBA00009399"/>
    </source>
</evidence>
<evidence type="ECO:0000313" key="9">
    <source>
        <dbReference type="Proteomes" id="UP000235387"/>
    </source>
</evidence>
<dbReference type="InterPro" id="IPR051401">
    <property type="entry name" value="GtrA_CellWall_Glycosyl"/>
</dbReference>
<gene>
    <name evidence="8" type="ORF">BCT23_19445</name>
</gene>
<feature type="transmembrane region" description="Helical" evidence="6">
    <location>
        <begin position="61"/>
        <end position="86"/>
    </location>
</feature>
<evidence type="ECO:0000256" key="3">
    <source>
        <dbReference type="ARBA" id="ARBA00022692"/>
    </source>
</evidence>
<feature type="transmembrane region" description="Helical" evidence="6">
    <location>
        <begin position="98"/>
        <end position="116"/>
    </location>
</feature>
<evidence type="ECO:0000256" key="1">
    <source>
        <dbReference type="ARBA" id="ARBA00004141"/>
    </source>
</evidence>
<dbReference type="Proteomes" id="UP000235387">
    <property type="component" value="Unassembled WGS sequence"/>
</dbReference>
<sequence length="118" mass="13341">MAEFRRFMGVGLFNTALGYALYAFFHLFLSFTQAYTVSVAIGIVVSYMLNTKMVFRSRISFRTGILFPVVCFVQYLLGVCSLRWLVEQGGIHDLLAPLLVLGLTVPFGFFGYRYALRG</sequence>
<dbReference type="PANTHER" id="PTHR38459">
    <property type="entry name" value="PROPHAGE BACTOPRENOL-LINKED GLUCOSE TRANSLOCASE HOMOLOG"/>
    <property type="match status" value="1"/>
</dbReference>
<evidence type="ECO:0000256" key="5">
    <source>
        <dbReference type="ARBA" id="ARBA00023136"/>
    </source>
</evidence>
<accession>A0A2N7L8Q2</accession>
<name>A0A2N7L8Q2_9GAMM</name>